<feature type="transmembrane region" description="Helical" evidence="5">
    <location>
        <begin position="38"/>
        <end position="59"/>
    </location>
</feature>
<dbReference type="Gene3D" id="1.20.1530.20">
    <property type="match status" value="1"/>
</dbReference>
<protein>
    <submittedName>
        <fullName evidence="6">Bile acid:sodium symporter</fullName>
    </submittedName>
</protein>
<proteinExistence type="predicted"/>
<feature type="transmembrane region" description="Helical" evidence="5">
    <location>
        <begin position="231"/>
        <end position="253"/>
    </location>
</feature>
<dbReference type="AlphaFoldDB" id="A0A3G1KTI5"/>
<dbReference type="OrthoDB" id="1551454at2"/>
<evidence type="ECO:0000313" key="7">
    <source>
        <dbReference type="Proteomes" id="UP000323521"/>
    </source>
</evidence>
<feature type="transmembrane region" description="Helical" evidence="5">
    <location>
        <begin position="100"/>
        <end position="120"/>
    </location>
</feature>
<evidence type="ECO:0000256" key="4">
    <source>
        <dbReference type="ARBA" id="ARBA00023136"/>
    </source>
</evidence>
<dbReference type="EMBL" id="CP017634">
    <property type="protein sequence ID" value="ATW25756.1"/>
    <property type="molecule type" value="Genomic_DNA"/>
</dbReference>
<evidence type="ECO:0000256" key="3">
    <source>
        <dbReference type="ARBA" id="ARBA00022989"/>
    </source>
</evidence>
<comment type="subcellular location">
    <subcellularLocation>
        <location evidence="1">Membrane</location>
        <topology evidence="1">Multi-pass membrane protein</topology>
    </subcellularLocation>
</comment>
<feature type="transmembrane region" description="Helical" evidence="5">
    <location>
        <begin position="132"/>
        <end position="153"/>
    </location>
</feature>
<dbReference type="InterPro" id="IPR004710">
    <property type="entry name" value="Bilac:Na_transpt"/>
</dbReference>
<accession>A0A3G1KTI5</accession>
<reference evidence="6 7" key="1">
    <citation type="submission" date="2016-10" db="EMBL/GenBank/DDBJ databases">
        <title>Complete Genome Sequence of Peptococcaceae strain DCMF.</title>
        <authorList>
            <person name="Edwards R.J."/>
            <person name="Holland S.I."/>
            <person name="Deshpande N.P."/>
            <person name="Wong Y.K."/>
            <person name="Ertan H."/>
            <person name="Manefield M."/>
            <person name="Russell T.L."/>
            <person name="Lee M.J."/>
        </authorList>
    </citation>
    <scope>NUCLEOTIDE SEQUENCE [LARGE SCALE GENOMIC DNA]</scope>
    <source>
        <strain evidence="6 7">DCMF</strain>
    </source>
</reference>
<evidence type="ECO:0000256" key="2">
    <source>
        <dbReference type="ARBA" id="ARBA00022692"/>
    </source>
</evidence>
<dbReference type="Pfam" id="PF01758">
    <property type="entry name" value="SBF"/>
    <property type="match status" value="1"/>
</dbReference>
<dbReference type="RefSeq" id="WP_148135027.1">
    <property type="nucleotide sequence ID" value="NZ_CP017634.1"/>
</dbReference>
<evidence type="ECO:0000256" key="1">
    <source>
        <dbReference type="ARBA" id="ARBA00004141"/>
    </source>
</evidence>
<dbReference type="PANTHER" id="PTHR10361">
    <property type="entry name" value="SODIUM-BILE ACID COTRANSPORTER"/>
    <property type="match status" value="1"/>
</dbReference>
<dbReference type="Proteomes" id="UP000323521">
    <property type="component" value="Chromosome"/>
</dbReference>
<keyword evidence="7" id="KW-1185">Reference proteome</keyword>
<keyword evidence="4 5" id="KW-0472">Membrane</keyword>
<evidence type="ECO:0000313" key="6">
    <source>
        <dbReference type="EMBL" id="ATW25756.1"/>
    </source>
</evidence>
<keyword evidence="3 5" id="KW-1133">Transmembrane helix</keyword>
<feature type="transmembrane region" description="Helical" evidence="5">
    <location>
        <begin position="205"/>
        <end position="225"/>
    </location>
</feature>
<dbReference type="InterPro" id="IPR002657">
    <property type="entry name" value="BilAc:Na_symport/Acr3"/>
</dbReference>
<dbReference type="KEGG" id="fwa:DCMF_14180"/>
<gene>
    <name evidence="6" type="ORF">DCMF_14180</name>
</gene>
<feature type="transmembrane region" description="Helical" evidence="5">
    <location>
        <begin position="12"/>
        <end position="32"/>
    </location>
</feature>
<sequence length="321" mass="35027">MIQLMAKWNNWLGKRMFFVVLSALLIGFNLNLPKSPGITLLGMGLFSYMTFVTALGTSFKEFLKVMHKPWIPVWMLFLIHAAVPVIAWMVGWIFYPHGHLIRLGFLIGACIPVAVTSIIWTSLTEGSIPLSLVVVTLDTLVVPVVLPVFFFITVGQVLTIDYGDLILRLLLMVTIPSLAGMLINDGTRGRWNGFAQSVGGLTAKVALFLVILLNAGMVASEIHWNGALIKLLLVVLLLVICGYLTGFAGSFVVKDRQSGIISAMIYNVGMRNTGFGALLVISYFPSAVALPVILAMLYQQPVAAIIAHLYQRRPAKIPASG</sequence>
<dbReference type="PANTHER" id="PTHR10361:SF28">
    <property type="entry name" value="P3 PROTEIN-RELATED"/>
    <property type="match status" value="1"/>
</dbReference>
<organism evidence="6 7">
    <name type="scientific">Formimonas warabiya</name>
    <dbReference type="NCBI Taxonomy" id="1761012"/>
    <lineage>
        <taxon>Bacteria</taxon>
        <taxon>Bacillati</taxon>
        <taxon>Bacillota</taxon>
        <taxon>Clostridia</taxon>
        <taxon>Eubacteriales</taxon>
        <taxon>Peptococcaceae</taxon>
        <taxon>Candidatus Formimonas</taxon>
    </lineage>
</organism>
<feature type="transmembrane region" description="Helical" evidence="5">
    <location>
        <begin position="274"/>
        <end position="298"/>
    </location>
</feature>
<feature type="transmembrane region" description="Helical" evidence="5">
    <location>
        <begin position="71"/>
        <end position="94"/>
    </location>
</feature>
<feature type="transmembrane region" description="Helical" evidence="5">
    <location>
        <begin position="165"/>
        <end position="184"/>
    </location>
</feature>
<dbReference type="GO" id="GO:0016020">
    <property type="term" value="C:membrane"/>
    <property type="evidence" value="ECO:0007669"/>
    <property type="project" value="UniProtKB-SubCell"/>
</dbReference>
<keyword evidence="2 5" id="KW-0812">Transmembrane</keyword>
<name>A0A3G1KTI5_FORW1</name>
<evidence type="ECO:0000256" key="5">
    <source>
        <dbReference type="SAM" id="Phobius"/>
    </source>
</evidence>
<dbReference type="InterPro" id="IPR038770">
    <property type="entry name" value="Na+/solute_symporter_sf"/>
</dbReference>